<feature type="compositionally biased region" description="Basic and acidic residues" evidence="1">
    <location>
        <begin position="1"/>
        <end position="14"/>
    </location>
</feature>
<dbReference type="PANTHER" id="PTHR42078">
    <property type="entry name" value="GLUCAN 1, 4-ALPHA-GLUCOSIDASE"/>
    <property type="match status" value="1"/>
</dbReference>
<evidence type="ECO:0000313" key="5">
    <source>
        <dbReference type="Proteomes" id="UP000799772"/>
    </source>
</evidence>
<dbReference type="AlphaFoldDB" id="A0A9P4M551"/>
<dbReference type="OrthoDB" id="5384459at2759"/>
<dbReference type="InterPro" id="IPR056722">
    <property type="entry name" value="DUF7820"/>
</dbReference>
<feature type="domain" description="DUF7820" evidence="3">
    <location>
        <begin position="662"/>
        <end position="817"/>
    </location>
</feature>
<evidence type="ECO:0000256" key="2">
    <source>
        <dbReference type="SAM" id="Phobius"/>
    </source>
</evidence>
<gene>
    <name evidence="4" type="ORF">NA57DRAFT_77722</name>
</gene>
<feature type="compositionally biased region" description="Polar residues" evidence="1">
    <location>
        <begin position="95"/>
        <end position="109"/>
    </location>
</feature>
<keyword evidence="2" id="KW-0812">Transmembrane</keyword>
<feature type="compositionally biased region" description="Acidic residues" evidence="1">
    <location>
        <begin position="760"/>
        <end position="772"/>
    </location>
</feature>
<feature type="compositionally biased region" description="Low complexity" evidence="1">
    <location>
        <begin position="126"/>
        <end position="140"/>
    </location>
</feature>
<keyword evidence="5" id="KW-1185">Reference proteome</keyword>
<sequence length="819" mass="87346">MDRQRSENDLDRTVTARSDNPNVFDDEYAVDTPTSADFEVGNGFSTAAERGADSQPRRTSRNPSVRASSSIDAKVAPMPSRSSIQKPRDALGAPSPSTDRSSTPVSTPPANAVATPLADLPRRSSSRASSAYATTERASSPQQASGPSFPYSLYQQSSTGVGRSPSLATTSTARPSTLSSTAQRPTHPYALYSQNGLDEGAETPTVQQSIPLGFPGRADAFHRQIGPDGEEQDIVGPDGHTEQLPPYSRYPEEGAAKVAVTATAPSQETLSRDTTQTPLQTNPSSSASRTLIVEDGNNESGEVSEKTWHEKTWKERRRTKVCGGRLPCWIVTFMVVTAIIIVGLVAGLAGGLVAAEKKSNAQVVTTTLFDASPIAAPTGIPGPPAGTWALPLGIPEEQQNGCITDTSQQKAWTCSQYGPPLLFNISAAAGGQRVVGTAQLGDINPSNSGFNYGTQPPVMQVSALEWVVDLDDPHQGPALHFQAMYDKVVIVSENDFDPDDSPSRLLRRGGGNNGLSFGPGDEFHNKKGKVNNGDQPWLCYWNQTFIEGFIYMEQNSSDAASQSSAFASYTSKASAHSAAVASSASTTPSSTSPSMNAFIPPSGWSHFTPPASMPSSDWASWYSSLSEASASSSSSAAAAEANADAGADASADASASAGGYRKRSEDHDSQSAITIPTTTTPAPSVYTIAMSGSGTISSTSFTVPTFIPLFPHIVKIEERRMGMSDNKAVCTQMQLEPGNQLVPVLGPDNGQITITLSESDPSDSDFEQDKDEEGQSKRRAMTRRRYRRMWDRQVVGYDVQLRRRDNEPVDSCHCQWKNT</sequence>
<keyword evidence="2" id="KW-1133">Transmembrane helix</keyword>
<keyword evidence="2" id="KW-0472">Membrane</keyword>
<name>A0A9P4M551_9PEZI</name>
<evidence type="ECO:0000313" key="4">
    <source>
        <dbReference type="EMBL" id="KAF2097465.1"/>
    </source>
</evidence>
<feature type="compositionally biased region" description="Low complexity" evidence="1">
    <location>
        <begin position="672"/>
        <end position="683"/>
    </location>
</feature>
<accession>A0A9P4M551</accession>
<feature type="domain" description="DUF7820" evidence="3">
    <location>
        <begin position="365"/>
        <end position="597"/>
    </location>
</feature>
<dbReference type="PANTHER" id="PTHR42078:SF1">
    <property type="entry name" value="GLUCAN 1, 4-ALPHA-GLUCOSIDASE"/>
    <property type="match status" value="1"/>
</dbReference>
<proteinExistence type="predicted"/>
<reference evidence="4" key="1">
    <citation type="journal article" date="2020" name="Stud. Mycol.">
        <title>101 Dothideomycetes genomes: a test case for predicting lifestyles and emergence of pathogens.</title>
        <authorList>
            <person name="Haridas S."/>
            <person name="Albert R."/>
            <person name="Binder M."/>
            <person name="Bloem J."/>
            <person name="Labutti K."/>
            <person name="Salamov A."/>
            <person name="Andreopoulos B."/>
            <person name="Baker S."/>
            <person name="Barry K."/>
            <person name="Bills G."/>
            <person name="Bluhm B."/>
            <person name="Cannon C."/>
            <person name="Castanera R."/>
            <person name="Culley D."/>
            <person name="Daum C."/>
            <person name="Ezra D."/>
            <person name="Gonzalez J."/>
            <person name="Henrissat B."/>
            <person name="Kuo A."/>
            <person name="Liang C."/>
            <person name="Lipzen A."/>
            <person name="Lutzoni F."/>
            <person name="Magnuson J."/>
            <person name="Mondo S."/>
            <person name="Nolan M."/>
            <person name="Ohm R."/>
            <person name="Pangilinan J."/>
            <person name="Park H.-J."/>
            <person name="Ramirez L."/>
            <person name="Alfaro M."/>
            <person name="Sun H."/>
            <person name="Tritt A."/>
            <person name="Yoshinaga Y."/>
            <person name="Zwiers L.-H."/>
            <person name="Turgeon B."/>
            <person name="Goodwin S."/>
            <person name="Spatafora J."/>
            <person name="Crous P."/>
            <person name="Grigoriev I."/>
        </authorList>
    </citation>
    <scope>NUCLEOTIDE SEQUENCE</scope>
    <source>
        <strain evidence="4">CBS 133067</strain>
    </source>
</reference>
<feature type="region of interest" description="Disordered" evidence="1">
    <location>
        <begin position="1"/>
        <end position="307"/>
    </location>
</feature>
<organism evidence="4 5">
    <name type="scientific">Rhizodiscina lignyota</name>
    <dbReference type="NCBI Taxonomy" id="1504668"/>
    <lineage>
        <taxon>Eukaryota</taxon>
        <taxon>Fungi</taxon>
        <taxon>Dikarya</taxon>
        <taxon>Ascomycota</taxon>
        <taxon>Pezizomycotina</taxon>
        <taxon>Dothideomycetes</taxon>
        <taxon>Pleosporomycetidae</taxon>
        <taxon>Aulographales</taxon>
        <taxon>Rhizodiscinaceae</taxon>
        <taxon>Rhizodiscina</taxon>
    </lineage>
</organism>
<feature type="compositionally biased region" description="Polar residues" evidence="1">
    <location>
        <begin position="61"/>
        <end position="71"/>
    </location>
</feature>
<feature type="region of interest" description="Disordered" evidence="1">
    <location>
        <begin position="656"/>
        <end position="684"/>
    </location>
</feature>
<evidence type="ECO:0000259" key="3">
    <source>
        <dbReference type="Pfam" id="PF25130"/>
    </source>
</evidence>
<comment type="caution">
    <text evidence="4">The sequence shown here is derived from an EMBL/GenBank/DDBJ whole genome shotgun (WGS) entry which is preliminary data.</text>
</comment>
<protein>
    <recommendedName>
        <fullName evidence="3">DUF7820 domain-containing protein</fullName>
    </recommendedName>
</protein>
<feature type="region of interest" description="Disordered" evidence="1">
    <location>
        <begin position="756"/>
        <end position="782"/>
    </location>
</feature>
<evidence type="ECO:0000256" key="1">
    <source>
        <dbReference type="SAM" id="MobiDB-lite"/>
    </source>
</evidence>
<feature type="compositionally biased region" description="Polar residues" evidence="1">
    <location>
        <begin position="263"/>
        <end position="289"/>
    </location>
</feature>
<dbReference type="Pfam" id="PF25130">
    <property type="entry name" value="DUF7820"/>
    <property type="match status" value="2"/>
</dbReference>
<dbReference type="Proteomes" id="UP000799772">
    <property type="component" value="Unassembled WGS sequence"/>
</dbReference>
<feature type="region of interest" description="Disordered" evidence="1">
    <location>
        <begin position="499"/>
        <end position="528"/>
    </location>
</feature>
<feature type="compositionally biased region" description="Polar residues" evidence="1">
    <location>
        <begin position="153"/>
        <end position="184"/>
    </location>
</feature>
<feature type="transmembrane region" description="Helical" evidence="2">
    <location>
        <begin position="326"/>
        <end position="353"/>
    </location>
</feature>
<dbReference type="EMBL" id="ML978128">
    <property type="protein sequence ID" value="KAF2097465.1"/>
    <property type="molecule type" value="Genomic_DNA"/>
</dbReference>